<reference evidence="3" key="2">
    <citation type="submission" date="2015-01" db="EMBL/GenBank/DDBJ databases">
        <authorList>
            <person name="Felsheim R."/>
        </authorList>
    </citation>
    <scope>NUCLEOTIDE SEQUENCE [LARGE SCALE GENOMIC DNA]</scope>
    <source>
        <strain evidence="3">IrR/Munich</strain>
    </source>
</reference>
<dbReference type="AlphaFoldDB" id="A0A0B7IZY2"/>
<proteinExistence type="predicted"/>
<evidence type="ECO:0000256" key="1">
    <source>
        <dbReference type="SAM" id="MobiDB-lite"/>
    </source>
</evidence>
<evidence type="ECO:0000313" key="3">
    <source>
        <dbReference type="Proteomes" id="UP000018149"/>
    </source>
</evidence>
<dbReference type="HOGENOM" id="CLU_201846_0_0_5"/>
<accession>A0A0B7IZY2</accession>
<evidence type="ECO:0000313" key="2">
    <source>
        <dbReference type="EMBL" id="CEO17497.1"/>
    </source>
</evidence>
<dbReference type="EMBL" id="LN794217">
    <property type="protein sequence ID" value="CEO17497.1"/>
    <property type="molecule type" value="Genomic_DNA"/>
</dbReference>
<organism evidence="2 3">
    <name type="scientific">Rickettsia monacensis</name>
    <dbReference type="NCBI Taxonomy" id="109232"/>
    <lineage>
        <taxon>Bacteria</taxon>
        <taxon>Pseudomonadati</taxon>
        <taxon>Pseudomonadota</taxon>
        <taxon>Alphaproteobacteria</taxon>
        <taxon>Rickettsiales</taxon>
        <taxon>Rickettsiaceae</taxon>
        <taxon>Rickettsieae</taxon>
        <taxon>Rickettsia</taxon>
        <taxon>spotted fever group</taxon>
    </lineage>
</organism>
<keyword evidence="3" id="KW-1185">Reference proteome</keyword>
<sequence length="71" mass="7676">MSKAKAKTASKNNPTSREQAKEYFHNGQKIKPVKLIAVQNSFLAAEYESSGDLVVGSNGQPLPWGLVKSLS</sequence>
<reference evidence="2 3" key="1">
    <citation type="submission" date="2015-01" db="EMBL/GenBank/DDBJ databases">
        <title>Draft genome sequence of Rickettsia monacensis strain IrR/Munich.</title>
        <authorList>
            <person name="Felsheim R.F."/>
            <person name="Johnson S.L."/>
            <person name="Kurtti T.J."/>
            <person name="Munderloh U.G."/>
        </authorList>
    </citation>
    <scope>NUCLEOTIDE SEQUENCE [LARGE SCALE GENOMIC DNA]</scope>
    <source>
        <strain evidence="2 3">IrR/Munich</strain>
    </source>
</reference>
<dbReference type="KEGG" id="rmc:RMONA_05615"/>
<dbReference type="Proteomes" id="UP000018149">
    <property type="component" value="Chromosome I"/>
</dbReference>
<gene>
    <name evidence="2" type="ORF">RMONA_05615</name>
</gene>
<feature type="region of interest" description="Disordered" evidence="1">
    <location>
        <begin position="1"/>
        <end position="24"/>
    </location>
</feature>
<dbReference type="RefSeq" id="WP_008580410.1">
    <property type="nucleotide sequence ID" value="NZ_LN794217.1"/>
</dbReference>
<name>A0A0B7IZY2_9RICK</name>
<protein>
    <submittedName>
        <fullName evidence="2">Uncharacterized protein</fullName>
    </submittedName>
</protein>